<evidence type="ECO:0000256" key="2">
    <source>
        <dbReference type="SAM" id="SignalP"/>
    </source>
</evidence>
<feature type="signal peptide" evidence="2">
    <location>
        <begin position="1"/>
        <end position="20"/>
    </location>
</feature>
<keyword evidence="2" id="KW-0732">Signal</keyword>
<feature type="compositionally biased region" description="Basic residues" evidence="1">
    <location>
        <begin position="32"/>
        <end position="53"/>
    </location>
</feature>
<feature type="compositionally biased region" description="Pro residues" evidence="1">
    <location>
        <begin position="56"/>
        <end position="65"/>
    </location>
</feature>
<evidence type="ECO:0000313" key="3">
    <source>
        <dbReference type="EnsemblPlants" id="ORGLA11G0105800.1"/>
    </source>
</evidence>
<reference evidence="3 4" key="2">
    <citation type="submission" date="2018-04" db="EMBL/GenBank/DDBJ databases">
        <title>OglaRS2 (Oryza glaberrima Reference Sequence Version 2).</title>
        <authorList>
            <person name="Zhang J."/>
            <person name="Kudrna D."/>
            <person name="Lee S."/>
            <person name="Talag J."/>
            <person name="Rajasekar S."/>
            <person name="Wing R.A."/>
        </authorList>
    </citation>
    <scope>NUCLEOTIDE SEQUENCE [LARGE SCALE GENOMIC DNA]</scope>
    <source>
        <strain evidence="3 4">cv. IRGC 96717</strain>
    </source>
</reference>
<feature type="compositionally biased region" description="Basic residues" evidence="1">
    <location>
        <begin position="151"/>
        <end position="163"/>
    </location>
</feature>
<organism evidence="3 4">
    <name type="scientific">Oryza glaberrima</name>
    <name type="common">African rice</name>
    <dbReference type="NCBI Taxonomy" id="4538"/>
    <lineage>
        <taxon>Eukaryota</taxon>
        <taxon>Viridiplantae</taxon>
        <taxon>Streptophyta</taxon>
        <taxon>Embryophyta</taxon>
        <taxon>Tracheophyta</taxon>
        <taxon>Spermatophyta</taxon>
        <taxon>Magnoliopsida</taxon>
        <taxon>Liliopsida</taxon>
        <taxon>Poales</taxon>
        <taxon>Poaceae</taxon>
        <taxon>BOP clade</taxon>
        <taxon>Oryzoideae</taxon>
        <taxon>Oryzeae</taxon>
        <taxon>Oryzinae</taxon>
        <taxon>Oryza</taxon>
    </lineage>
</organism>
<protein>
    <submittedName>
        <fullName evidence="3">Uncharacterized protein</fullName>
    </submittedName>
</protein>
<keyword evidence="4" id="KW-1185">Reference proteome</keyword>
<dbReference type="EnsemblPlants" id="ORGLA11G0105800.1">
    <property type="protein sequence ID" value="ORGLA11G0105800.1"/>
    <property type="gene ID" value="ORGLA11G0105800"/>
</dbReference>
<dbReference type="Gramene" id="ORGLA11G0105800.1">
    <property type="protein sequence ID" value="ORGLA11G0105800.1"/>
    <property type="gene ID" value="ORGLA11G0105800"/>
</dbReference>
<evidence type="ECO:0000256" key="1">
    <source>
        <dbReference type="SAM" id="MobiDB-lite"/>
    </source>
</evidence>
<sequence length="308" mass="34228">MRRKAPSAVSCCFPFTVVELVGLAGTGTSARHRGHVVRRRARAPSPLPRRRAGTPRTPPPLPPPHYLRGGTGARSRAAAQWRRSRGASTPTGLLGRRATRRPQLRHRALRLRHAPSVQGEAPAGERGGGAALVRTDPRRARLPPRTLAAHHPPRPQVRQHLRQRQPEGGQDRRPRPRCVPPLRRRRRRRPHSLRRHAGVHGSRGVRGVLRRARRRLLLRHVRPRDGHPRLPLQRVLQPHPNLQASHLRDQACCVVQGERPGDEAIHRTVPRPDGASCSTTRSCCRSKTMASSPATAMAMAVLALPTTI</sequence>
<name>I1QZW6_ORYGL</name>
<proteinExistence type="predicted"/>
<feature type="compositionally biased region" description="Basic residues" evidence="1">
    <location>
        <begin position="97"/>
        <end position="113"/>
    </location>
</feature>
<accession>I1QZW6</accession>
<feature type="region of interest" description="Disordered" evidence="1">
    <location>
        <begin position="32"/>
        <end position="204"/>
    </location>
</feature>
<dbReference type="HOGENOM" id="CLU_904250_0_0_1"/>
<feature type="compositionally biased region" description="Basic residues" evidence="1">
    <location>
        <begin position="182"/>
        <end position="198"/>
    </location>
</feature>
<feature type="chain" id="PRO_5005351104" evidence="2">
    <location>
        <begin position="21"/>
        <end position="308"/>
    </location>
</feature>
<dbReference type="AlphaFoldDB" id="I1QZW6"/>
<dbReference type="Proteomes" id="UP000007306">
    <property type="component" value="Chromosome 11"/>
</dbReference>
<evidence type="ECO:0000313" key="4">
    <source>
        <dbReference type="Proteomes" id="UP000007306"/>
    </source>
</evidence>
<reference evidence="3" key="1">
    <citation type="submission" date="2015-06" db="UniProtKB">
        <authorList>
            <consortium name="EnsemblPlants"/>
        </authorList>
    </citation>
    <scope>IDENTIFICATION</scope>
</reference>